<name>A0A0Q9Y8K1_9BACI</name>
<organism evidence="1 2">
    <name type="scientific">Lederbergia galactosidilytica</name>
    <dbReference type="NCBI Taxonomy" id="217031"/>
    <lineage>
        <taxon>Bacteria</taxon>
        <taxon>Bacillati</taxon>
        <taxon>Bacillota</taxon>
        <taxon>Bacilli</taxon>
        <taxon>Bacillales</taxon>
        <taxon>Bacillaceae</taxon>
        <taxon>Lederbergia</taxon>
    </lineage>
</organism>
<reference evidence="1 2" key="1">
    <citation type="submission" date="2015-06" db="EMBL/GenBank/DDBJ databases">
        <title>Genome sequencing project of Bacillus galactosidilyticus PL133.</title>
        <authorList>
            <person name="Gaiero J."/>
            <person name="Nicol R."/>
            <person name="Habash M."/>
        </authorList>
    </citation>
    <scope>NUCLEOTIDE SEQUENCE [LARGE SCALE GENOMIC DNA]</scope>
    <source>
        <strain evidence="1 2">PL133</strain>
    </source>
</reference>
<evidence type="ECO:0000313" key="1">
    <source>
        <dbReference type="EMBL" id="KRG12551.1"/>
    </source>
</evidence>
<dbReference type="PATRIC" id="fig|217031.4.peg.3816"/>
<evidence type="ECO:0000313" key="2">
    <source>
        <dbReference type="Proteomes" id="UP000053881"/>
    </source>
</evidence>
<protein>
    <submittedName>
        <fullName evidence="1">Uncharacterized protein</fullName>
    </submittedName>
</protein>
<accession>A0A0Q9Y8K1</accession>
<dbReference type="AlphaFoldDB" id="A0A0Q9Y8K1"/>
<dbReference type="Proteomes" id="UP000053881">
    <property type="component" value="Unassembled WGS sequence"/>
</dbReference>
<gene>
    <name evidence="1" type="ORF">ACA29_11470</name>
</gene>
<sequence>MHKILFLPFLQIPSGHHHVADRIKIQLEQMSEAFIYSILQFGNMEDVQQESLGLDRKNCGDHVIDFNQYNFWRVSRLYGE</sequence>
<proteinExistence type="predicted"/>
<dbReference type="EMBL" id="LGPB01000091">
    <property type="protein sequence ID" value="KRG12551.1"/>
    <property type="molecule type" value="Genomic_DNA"/>
</dbReference>
<comment type="caution">
    <text evidence="1">The sequence shown here is derived from an EMBL/GenBank/DDBJ whole genome shotgun (WGS) entry which is preliminary data.</text>
</comment>